<evidence type="ECO:0000259" key="3">
    <source>
        <dbReference type="PROSITE" id="PS50158"/>
    </source>
</evidence>
<accession>A0A6P8WJH1</accession>
<sequence>MRDAPDNAREALKILRGYYAGRGKPRIINLYATLTSLQKTNSESVTDYIIRAETTITALRNAGGTLGDGLLIAMVLKGLPEMFRPFAIHVAHNDDNITFPEFRTKLRSFEDTDKLSTTESSDNVMKTQARPGRRPAKQGAYDGNSDNADIECFKCGTKGHRARVCRQKMVVTLITSSGSKTEKTGSNFDDTFKPETHCVELADGTRCNGVAQRKGEAEVCLVDSGGRRHTTTLRKALFIPSYPQDIFSVKAATASGATVVFKQGKDALIHKDGTRFDIHVSNRLYYLHTEGENSDKCNACHDVQTWHEILGHCNYDDVLQMQNVVEGMQIKGKTDRPDQECEVGNFRGNLHKPEIETLIVEQRLHYKSYTRT</sequence>
<dbReference type="InParanoid" id="A0A6P8WJH1"/>
<protein>
    <submittedName>
        <fullName evidence="5">Uncharacterized protein LOC117556386</fullName>
    </submittedName>
</protein>
<dbReference type="InterPro" id="IPR001878">
    <property type="entry name" value="Znf_CCHC"/>
</dbReference>
<dbReference type="PROSITE" id="PS50158">
    <property type="entry name" value="ZF_CCHC"/>
    <property type="match status" value="1"/>
</dbReference>
<organism evidence="4 5">
    <name type="scientific">Gymnodraco acuticeps</name>
    <name type="common">Antarctic dragonfish</name>
    <dbReference type="NCBI Taxonomy" id="8218"/>
    <lineage>
        <taxon>Eukaryota</taxon>
        <taxon>Metazoa</taxon>
        <taxon>Chordata</taxon>
        <taxon>Craniata</taxon>
        <taxon>Vertebrata</taxon>
        <taxon>Euteleostomi</taxon>
        <taxon>Actinopterygii</taxon>
        <taxon>Neopterygii</taxon>
        <taxon>Teleostei</taxon>
        <taxon>Neoteleostei</taxon>
        <taxon>Acanthomorphata</taxon>
        <taxon>Eupercaria</taxon>
        <taxon>Perciformes</taxon>
        <taxon>Notothenioidei</taxon>
        <taxon>Bathydraconidae</taxon>
        <taxon>Gymnodraco</taxon>
    </lineage>
</organism>
<feature type="domain" description="CCHC-type" evidence="3">
    <location>
        <begin position="152"/>
        <end position="167"/>
    </location>
</feature>
<dbReference type="Proteomes" id="UP000515161">
    <property type="component" value="Unplaced"/>
</dbReference>
<dbReference type="KEGG" id="gacu:117556386"/>
<dbReference type="GeneID" id="117556386"/>
<gene>
    <name evidence="5" type="primary">LOC117556386</name>
</gene>
<name>A0A6P8WJH1_GYMAC</name>
<evidence type="ECO:0000313" key="4">
    <source>
        <dbReference type="Proteomes" id="UP000515161"/>
    </source>
</evidence>
<feature type="compositionally biased region" description="Polar residues" evidence="2">
    <location>
        <begin position="117"/>
        <end position="126"/>
    </location>
</feature>
<keyword evidence="1" id="KW-0479">Metal-binding</keyword>
<keyword evidence="1" id="KW-0863">Zinc-finger</keyword>
<evidence type="ECO:0000313" key="5">
    <source>
        <dbReference type="RefSeq" id="XP_034087587.1"/>
    </source>
</evidence>
<evidence type="ECO:0000256" key="1">
    <source>
        <dbReference type="PROSITE-ProRule" id="PRU00047"/>
    </source>
</evidence>
<keyword evidence="1" id="KW-0862">Zinc</keyword>
<dbReference type="GO" id="GO:0008270">
    <property type="term" value="F:zinc ion binding"/>
    <property type="evidence" value="ECO:0007669"/>
    <property type="project" value="UniProtKB-KW"/>
</dbReference>
<dbReference type="InterPro" id="IPR036875">
    <property type="entry name" value="Znf_CCHC_sf"/>
</dbReference>
<dbReference type="AlphaFoldDB" id="A0A6P8WJH1"/>
<feature type="region of interest" description="Disordered" evidence="2">
    <location>
        <begin position="113"/>
        <end position="142"/>
    </location>
</feature>
<dbReference type="RefSeq" id="XP_034087587.1">
    <property type="nucleotide sequence ID" value="XM_034231696.1"/>
</dbReference>
<dbReference type="SUPFAM" id="SSF57756">
    <property type="entry name" value="Retrovirus zinc finger-like domains"/>
    <property type="match status" value="1"/>
</dbReference>
<dbReference type="Pfam" id="PF14223">
    <property type="entry name" value="Retrotran_gag_2"/>
    <property type="match status" value="1"/>
</dbReference>
<dbReference type="SMART" id="SM00343">
    <property type="entry name" value="ZnF_C2HC"/>
    <property type="match status" value="1"/>
</dbReference>
<dbReference type="GO" id="GO:0003676">
    <property type="term" value="F:nucleic acid binding"/>
    <property type="evidence" value="ECO:0007669"/>
    <property type="project" value="InterPro"/>
</dbReference>
<dbReference type="OrthoDB" id="8938935at2759"/>
<reference evidence="5" key="1">
    <citation type="submission" date="2025-08" db="UniProtKB">
        <authorList>
            <consortium name="RefSeq"/>
        </authorList>
    </citation>
    <scope>IDENTIFICATION</scope>
</reference>
<keyword evidence="4" id="KW-1185">Reference proteome</keyword>
<evidence type="ECO:0000256" key="2">
    <source>
        <dbReference type="SAM" id="MobiDB-lite"/>
    </source>
</evidence>
<proteinExistence type="predicted"/>